<evidence type="ECO:0000313" key="1">
    <source>
        <dbReference type="EMBL" id="AHC13614.1"/>
    </source>
</evidence>
<proteinExistence type="predicted"/>
<dbReference type="Gene3D" id="1.25.40.10">
    <property type="entry name" value="Tetratricopeptide repeat domain"/>
    <property type="match status" value="2"/>
</dbReference>
<dbReference type="HOGENOM" id="CLU_535156_0_0_12"/>
<accession>V5WDI4</accession>
<dbReference type="EMBL" id="CP006939">
    <property type="protein sequence ID" value="AHC13614.1"/>
    <property type="molecule type" value="Genomic_DNA"/>
</dbReference>
<name>V5WDI4_9SPIO</name>
<gene>
    <name evidence="1" type="ORF">L21SP2_0170</name>
</gene>
<dbReference type="AlphaFoldDB" id="V5WDI4"/>
<dbReference type="InterPro" id="IPR011990">
    <property type="entry name" value="TPR-like_helical_dom_sf"/>
</dbReference>
<dbReference type="SUPFAM" id="SSF48452">
    <property type="entry name" value="TPR-like"/>
    <property type="match status" value="2"/>
</dbReference>
<keyword evidence="2" id="KW-1185">Reference proteome</keyword>
<dbReference type="Proteomes" id="UP000018680">
    <property type="component" value="Chromosome"/>
</dbReference>
<reference evidence="1 2" key="1">
    <citation type="journal article" date="2015" name="Stand. Genomic Sci.">
        <title>Complete genome sequence and description of Salinispira pacifica gen. nov., sp. nov., a novel spirochaete isolated form a hypersaline microbial mat.</title>
        <authorList>
            <person name="Ben Hania W."/>
            <person name="Joseph M."/>
            <person name="Schumann P."/>
            <person name="Bunk B."/>
            <person name="Fiebig A."/>
            <person name="Sproer C."/>
            <person name="Klenk H.P."/>
            <person name="Fardeau M.L."/>
            <person name="Spring S."/>
        </authorList>
    </citation>
    <scope>NUCLEOTIDE SEQUENCE [LARGE SCALE GENOMIC DNA]</scope>
    <source>
        <strain evidence="1 2">L21-RPul-D2</strain>
    </source>
</reference>
<sequence length="509" mass="56305">MVILLASCRSTANGTPENTFTVPENLPPLISYAMRHIPDIPENESQIFIITSAASSLTGRDNPDDARRVLDLGENLIEGSSSRRRIELLIELSRNYVEAGVISQSIALLEQALTLTESSDQDQTRGRLVQEIITVCFSIGSDALDLLRQAVQKIYIIEDYRLRADLLLDTARRYQESGEGQRSNTLLQQAIPAASSIENQLARARSFSQLALRLTEEGNSDLALRYVNKSVEILQTDGTAAPMGSGIPGTTSDEQISQTLIFLARGGNAGEALSFSNMISNDRLRLNALLEIARAFYESDQLLQSDLVFERIFSILERNAPDELVVSMLLNISQTYFELNDPASAELYLEATESYFDRITDISQKDSLLLEAAILYARLNRLESALETIAQISDPFFVARGYSSVVNEQLNTLGSGDEGPSDELTRRFEDLLERALNTEQESSSLEDVLRNEIAQLYQRLNSFDLALGLASVIQDSYLKALTLSQLHAGLSGTDEEAAIIESYSRLLLP</sequence>
<protein>
    <submittedName>
        <fullName evidence="1">Uncharacterized protein</fullName>
    </submittedName>
</protein>
<organism evidence="1 2">
    <name type="scientific">Salinispira pacifica</name>
    <dbReference type="NCBI Taxonomy" id="1307761"/>
    <lineage>
        <taxon>Bacteria</taxon>
        <taxon>Pseudomonadati</taxon>
        <taxon>Spirochaetota</taxon>
        <taxon>Spirochaetia</taxon>
        <taxon>Spirochaetales</taxon>
        <taxon>Spirochaetaceae</taxon>
        <taxon>Salinispira</taxon>
    </lineage>
</organism>
<dbReference type="KEGG" id="slr:L21SP2_0170"/>
<evidence type="ECO:0000313" key="2">
    <source>
        <dbReference type="Proteomes" id="UP000018680"/>
    </source>
</evidence>